<dbReference type="InterPro" id="IPR004089">
    <property type="entry name" value="MCPsignal_dom"/>
</dbReference>
<dbReference type="EMBL" id="CQPA01000046">
    <property type="protein sequence ID" value="CNU97668.1"/>
    <property type="molecule type" value="Genomic_DNA"/>
</dbReference>
<evidence type="ECO:0000256" key="1">
    <source>
        <dbReference type="ARBA" id="ARBA00022481"/>
    </source>
</evidence>
<keyword evidence="1" id="KW-0488">Methylation</keyword>
<dbReference type="GO" id="GO:0007165">
    <property type="term" value="P:signal transduction"/>
    <property type="evidence" value="ECO:0007669"/>
    <property type="project" value="UniProtKB-KW"/>
</dbReference>
<proteinExistence type="inferred from homology"/>
<evidence type="ECO:0000259" key="5">
    <source>
        <dbReference type="PROSITE" id="PS50111"/>
    </source>
</evidence>
<evidence type="ECO:0000313" key="6">
    <source>
        <dbReference type="EMBL" id="CNU97668.1"/>
    </source>
</evidence>
<dbReference type="InterPro" id="IPR051310">
    <property type="entry name" value="MCP_chemotaxis"/>
</dbReference>
<accession>A0A655E2S0</accession>
<dbReference type="PROSITE" id="PS50111">
    <property type="entry name" value="CHEMOTAXIS_TRANSDUC_2"/>
    <property type="match status" value="1"/>
</dbReference>
<dbReference type="SUPFAM" id="SSF58104">
    <property type="entry name" value="Methyl-accepting chemotaxis protein (MCP) signaling domain"/>
    <property type="match status" value="1"/>
</dbReference>
<comment type="similarity">
    <text evidence="2">Belongs to the methyl-accepting chemotaxis (MCP) protein family.</text>
</comment>
<evidence type="ECO:0000256" key="4">
    <source>
        <dbReference type="SAM" id="MobiDB-lite"/>
    </source>
</evidence>
<dbReference type="Proteomes" id="UP000041314">
    <property type="component" value="Unassembled WGS sequence"/>
</dbReference>
<protein>
    <submittedName>
        <fullName evidence="6">Methyl-accepting chemotaxis protein</fullName>
    </submittedName>
</protein>
<dbReference type="Gene3D" id="1.10.287.950">
    <property type="entry name" value="Methyl-accepting chemotaxis protein"/>
    <property type="match status" value="1"/>
</dbReference>
<feature type="compositionally biased region" description="Polar residues" evidence="4">
    <location>
        <begin position="139"/>
        <end position="153"/>
    </location>
</feature>
<feature type="region of interest" description="Disordered" evidence="4">
    <location>
        <begin position="121"/>
        <end position="153"/>
    </location>
</feature>
<keyword evidence="3" id="KW-0807">Transducer</keyword>
<evidence type="ECO:0000256" key="2">
    <source>
        <dbReference type="ARBA" id="ARBA00029447"/>
    </source>
</evidence>
<dbReference type="GO" id="GO:0006935">
    <property type="term" value="P:chemotaxis"/>
    <property type="evidence" value="ECO:0007669"/>
    <property type="project" value="TreeGrafter"/>
</dbReference>
<dbReference type="GO" id="GO:0005886">
    <property type="term" value="C:plasma membrane"/>
    <property type="evidence" value="ECO:0007669"/>
    <property type="project" value="TreeGrafter"/>
</dbReference>
<dbReference type="Pfam" id="PF00015">
    <property type="entry name" value="MCPsignal"/>
    <property type="match status" value="1"/>
</dbReference>
<name>A0A655E2S0_SALET</name>
<feature type="domain" description="Methyl-accepting transducer" evidence="5">
    <location>
        <begin position="1"/>
        <end position="105"/>
    </location>
</feature>
<organism evidence="6 7">
    <name type="scientific">Salmonella enterica subsp. enterica serovar Bovismorbificans</name>
    <dbReference type="NCBI Taxonomy" id="58097"/>
    <lineage>
        <taxon>Bacteria</taxon>
        <taxon>Pseudomonadati</taxon>
        <taxon>Pseudomonadota</taxon>
        <taxon>Gammaproteobacteria</taxon>
        <taxon>Enterobacterales</taxon>
        <taxon>Enterobacteriaceae</taxon>
        <taxon>Salmonella</taxon>
    </lineage>
</organism>
<dbReference type="GO" id="GO:0004888">
    <property type="term" value="F:transmembrane signaling receptor activity"/>
    <property type="evidence" value="ECO:0007669"/>
    <property type="project" value="TreeGrafter"/>
</dbReference>
<dbReference type="PANTHER" id="PTHR43531:SF14">
    <property type="entry name" value="METHYL-ACCEPTING CHEMOTAXIS PROTEIN I-RELATED"/>
    <property type="match status" value="1"/>
</dbReference>
<reference evidence="6 7" key="1">
    <citation type="submission" date="2015-03" db="EMBL/GenBank/DDBJ databases">
        <authorList>
            <consortium name="Pathogen Informatics"/>
        </authorList>
    </citation>
    <scope>NUCLEOTIDE SEQUENCE [LARGE SCALE GENOMIC DNA]</scope>
    <source>
        <strain evidence="6 7">A1104</strain>
    </source>
</reference>
<dbReference type="PANTHER" id="PTHR43531">
    <property type="entry name" value="PROTEIN ICFG"/>
    <property type="match status" value="1"/>
</dbReference>
<sequence>MVAGEVRNLASRSAGAAKEIEALIGESVRRVAQGAQLVQETGATMDAILRGVTEVTTIMKQIASASEEQSKGISQVGVAITQMDSVTQQNAALVEQVSAAAALERQTEDLQRSVQQFRLSASEPQQRVTAKAAPGVQRMASTPAQSTDEWVAF</sequence>
<evidence type="ECO:0000256" key="3">
    <source>
        <dbReference type="PROSITE-ProRule" id="PRU00284"/>
    </source>
</evidence>
<dbReference type="AlphaFoldDB" id="A0A655E2S0"/>
<gene>
    <name evidence="6" type="primary">tar_2</name>
    <name evidence="6" type="ORF">ERS008198_04034</name>
</gene>
<evidence type="ECO:0000313" key="7">
    <source>
        <dbReference type="Proteomes" id="UP000041314"/>
    </source>
</evidence>